<keyword evidence="13" id="KW-1185">Reference proteome</keyword>
<comment type="catalytic activity">
    <reaction evidence="8">
        <text>6-carboxyhexanoyl-[ACP] + L-alanine + H(+) = (8S)-8-amino-7-oxononanoate + holo-[ACP] + CO2</text>
        <dbReference type="Rhea" id="RHEA:42288"/>
        <dbReference type="Rhea" id="RHEA-COMP:9685"/>
        <dbReference type="Rhea" id="RHEA-COMP:9955"/>
        <dbReference type="ChEBI" id="CHEBI:15378"/>
        <dbReference type="ChEBI" id="CHEBI:16526"/>
        <dbReference type="ChEBI" id="CHEBI:57972"/>
        <dbReference type="ChEBI" id="CHEBI:64479"/>
        <dbReference type="ChEBI" id="CHEBI:78846"/>
        <dbReference type="ChEBI" id="CHEBI:149468"/>
        <dbReference type="EC" id="2.3.1.47"/>
    </reaction>
</comment>
<dbReference type="GO" id="GO:0008710">
    <property type="term" value="F:8-amino-7-oxononanoate synthase activity"/>
    <property type="evidence" value="ECO:0007669"/>
    <property type="project" value="UniProtKB-UniRule"/>
</dbReference>
<evidence type="ECO:0000313" key="12">
    <source>
        <dbReference type="EMBL" id="SFJ65036.1"/>
    </source>
</evidence>
<dbReference type="InterPro" id="IPR015421">
    <property type="entry name" value="PyrdxlP-dep_Trfase_major"/>
</dbReference>
<dbReference type="OrthoDB" id="9807157at2"/>
<keyword evidence="5" id="KW-0808">Transferase</keyword>
<proteinExistence type="predicted"/>
<comment type="cofactor">
    <cofactor evidence="1 10">
        <name>pyridoxal 5'-phosphate</name>
        <dbReference type="ChEBI" id="CHEBI:597326"/>
    </cofactor>
</comment>
<dbReference type="RefSeq" id="WP_092057014.1">
    <property type="nucleotide sequence ID" value="NZ_FOQD01000027.1"/>
</dbReference>
<dbReference type="Gene3D" id="3.90.1150.10">
    <property type="entry name" value="Aspartate Aminotransferase, domain 1"/>
    <property type="match status" value="1"/>
</dbReference>
<dbReference type="EC" id="2.3.1.47" evidence="4 9"/>
<evidence type="ECO:0000256" key="6">
    <source>
        <dbReference type="ARBA" id="ARBA00022756"/>
    </source>
</evidence>
<dbReference type="NCBIfam" id="TIGR00858">
    <property type="entry name" value="bioF"/>
    <property type="match status" value="1"/>
</dbReference>
<dbReference type="PANTHER" id="PTHR13693">
    <property type="entry name" value="CLASS II AMINOTRANSFERASE/8-AMINO-7-OXONONANOATE SYNTHASE"/>
    <property type="match status" value="1"/>
</dbReference>
<dbReference type="UniPathway" id="UPA00078"/>
<name>A0A1I3T5V4_9PLAN</name>
<dbReference type="Proteomes" id="UP000199518">
    <property type="component" value="Unassembled WGS sequence"/>
</dbReference>
<evidence type="ECO:0000256" key="8">
    <source>
        <dbReference type="ARBA" id="ARBA00047715"/>
    </source>
</evidence>
<dbReference type="AlphaFoldDB" id="A0A1I3T5V4"/>
<evidence type="ECO:0000313" key="13">
    <source>
        <dbReference type="Proteomes" id="UP000199518"/>
    </source>
</evidence>
<evidence type="ECO:0000256" key="3">
    <source>
        <dbReference type="ARBA" id="ARBA00011738"/>
    </source>
</evidence>
<keyword evidence="7 10" id="KW-0663">Pyridoxal phosphate</keyword>
<evidence type="ECO:0000256" key="7">
    <source>
        <dbReference type="ARBA" id="ARBA00022898"/>
    </source>
</evidence>
<evidence type="ECO:0000259" key="11">
    <source>
        <dbReference type="Pfam" id="PF00155"/>
    </source>
</evidence>
<dbReference type="InterPro" id="IPR004723">
    <property type="entry name" value="AONS_Archaea/Proteobacteria"/>
</dbReference>
<evidence type="ECO:0000256" key="1">
    <source>
        <dbReference type="ARBA" id="ARBA00001933"/>
    </source>
</evidence>
<evidence type="ECO:0000256" key="10">
    <source>
        <dbReference type="PIRSR" id="PIRSR604723-51"/>
    </source>
</evidence>
<accession>A0A1I3T5V4</accession>
<reference evidence="13" key="1">
    <citation type="submission" date="2016-10" db="EMBL/GenBank/DDBJ databases">
        <authorList>
            <person name="Varghese N."/>
            <person name="Submissions S."/>
        </authorList>
    </citation>
    <scope>NUCLEOTIDE SEQUENCE [LARGE SCALE GENOMIC DNA]</scope>
    <source>
        <strain evidence="13">DSM 26348</strain>
    </source>
</reference>
<dbReference type="GO" id="GO:0009102">
    <property type="term" value="P:biotin biosynthetic process"/>
    <property type="evidence" value="ECO:0007669"/>
    <property type="project" value="UniProtKB-UniRule"/>
</dbReference>
<comment type="subunit">
    <text evidence="3">Homodimer.</text>
</comment>
<dbReference type="SUPFAM" id="SSF53383">
    <property type="entry name" value="PLP-dependent transferases"/>
    <property type="match status" value="1"/>
</dbReference>
<organism evidence="12 13">
    <name type="scientific">Planctomicrobium piriforme</name>
    <dbReference type="NCBI Taxonomy" id="1576369"/>
    <lineage>
        <taxon>Bacteria</taxon>
        <taxon>Pseudomonadati</taxon>
        <taxon>Planctomycetota</taxon>
        <taxon>Planctomycetia</taxon>
        <taxon>Planctomycetales</taxon>
        <taxon>Planctomycetaceae</taxon>
        <taxon>Planctomicrobium</taxon>
    </lineage>
</organism>
<keyword evidence="6" id="KW-0093">Biotin biosynthesis</keyword>
<dbReference type="Gene3D" id="3.40.640.10">
    <property type="entry name" value="Type I PLP-dependent aspartate aminotransferase-like (Major domain)"/>
    <property type="match status" value="1"/>
</dbReference>
<dbReference type="PANTHER" id="PTHR13693:SF100">
    <property type="entry name" value="8-AMINO-7-OXONONANOATE SYNTHASE"/>
    <property type="match status" value="1"/>
</dbReference>
<comment type="pathway">
    <text evidence="2">Cofactor biosynthesis; biotin biosynthesis.</text>
</comment>
<feature type="domain" description="Aminotransferase class I/classII large" evidence="11">
    <location>
        <begin position="47"/>
        <end position="385"/>
    </location>
</feature>
<dbReference type="InterPro" id="IPR015424">
    <property type="entry name" value="PyrdxlP-dep_Trfase"/>
</dbReference>
<evidence type="ECO:0000256" key="2">
    <source>
        <dbReference type="ARBA" id="ARBA00004746"/>
    </source>
</evidence>
<feature type="modified residue" description="N6-(pyridoxal phosphate)lysine" evidence="10">
    <location>
        <position position="245"/>
    </location>
</feature>
<sequence length="397" mass="42600">MIDDSNSAWISELATELAGLDEQGRRRVRREVLPLPGGRCSIHGKTLWNFAANDYLGIADDPRLRDAAIAAIQTAGLGARASALVTGRTPWHAQLEERLARFKRAEAAILFPTGYAANVGTIAALVGSDDVVLCDRLNHASLIDGCRLSRAKLQVIAHADPSAYEKQLALASGFRRRLIVTDSVFSMDGDYAPLTALAALAEQYDALLLIDEAHATGVNGQHGTGLQEQLGVHSPRIISVGTLSKAAGLQGGFVTGSQTLIDWLWNSARTQMFSTALSIPVCAAAIAALDIIEAEPQRREWLAQASRHVITQLRSQGWQVPDSAQGPIIPIIIGDEAETMRLAGELERHGLLIAAIRPPTVPKGTSRLRISLSHAHGEEAIETLIAGLRSVHRPHPS</sequence>
<dbReference type="InterPro" id="IPR015422">
    <property type="entry name" value="PyrdxlP-dep_Trfase_small"/>
</dbReference>
<dbReference type="InterPro" id="IPR004839">
    <property type="entry name" value="Aminotransferase_I/II_large"/>
</dbReference>
<evidence type="ECO:0000256" key="9">
    <source>
        <dbReference type="NCBIfam" id="TIGR00858"/>
    </source>
</evidence>
<dbReference type="Pfam" id="PF00155">
    <property type="entry name" value="Aminotran_1_2"/>
    <property type="match status" value="1"/>
</dbReference>
<dbReference type="GO" id="GO:0030170">
    <property type="term" value="F:pyridoxal phosphate binding"/>
    <property type="evidence" value="ECO:0007669"/>
    <property type="project" value="InterPro"/>
</dbReference>
<dbReference type="STRING" id="1576369.SAMN05421753_12716"/>
<protein>
    <recommendedName>
        <fullName evidence="4 9">8-amino-7-oxononanoate synthase</fullName>
        <ecNumber evidence="4 9">2.3.1.47</ecNumber>
    </recommendedName>
</protein>
<dbReference type="EMBL" id="FOQD01000027">
    <property type="protein sequence ID" value="SFJ65036.1"/>
    <property type="molecule type" value="Genomic_DNA"/>
</dbReference>
<evidence type="ECO:0000256" key="5">
    <source>
        <dbReference type="ARBA" id="ARBA00022679"/>
    </source>
</evidence>
<gene>
    <name evidence="12" type="ORF">SAMN05421753_12716</name>
</gene>
<dbReference type="InterPro" id="IPR050087">
    <property type="entry name" value="AON_synthase_class-II"/>
</dbReference>
<evidence type="ECO:0000256" key="4">
    <source>
        <dbReference type="ARBA" id="ARBA00013187"/>
    </source>
</evidence>